<gene>
    <name evidence="7" type="ORF">CA2015_2991</name>
</gene>
<dbReference type="Pfam" id="PF04357">
    <property type="entry name" value="TamB"/>
    <property type="match status" value="1"/>
</dbReference>
<keyword evidence="2 5" id="KW-0812">Transmembrane</keyword>
<protein>
    <recommendedName>
        <fullName evidence="6">Translocation and assembly module TamB C-terminal domain-containing protein</fullName>
    </recommendedName>
</protein>
<keyword evidence="3 5" id="KW-1133">Transmembrane helix</keyword>
<feature type="domain" description="Translocation and assembly module TamB C-terminal" evidence="6">
    <location>
        <begin position="1197"/>
        <end position="1656"/>
    </location>
</feature>
<comment type="subcellular location">
    <subcellularLocation>
        <location evidence="1">Membrane</location>
        <topology evidence="1">Single-pass membrane protein</topology>
    </subcellularLocation>
</comment>
<keyword evidence="4 5" id="KW-0472">Membrane</keyword>
<dbReference type="GO" id="GO:0005886">
    <property type="term" value="C:plasma membrane"/>
    <property type="evidence" value="ECO:0007669"/>
    <property type="project" value="InterPro"/>
</dbReference>
<feature type="transmembrane region" description="Helical" evidence="5">
    <location>
        <begin position="25"/>
        <end position="44"/>
    </location>
</feature>
<evidence type="ECO:0000256" key="5">
    <source>
        <dbReference type="SAM" id="Phobius"/>
    </source>
</evidence>
<name>A0A0H4PD74_9BACT</name>
<evidence type="ECO:0000313" key="7">
    <source>
        <dbReference type="EMBL" id="AKP52396.1"/>
    </source>
</evidence>
<reference evidence="7 8" key="1">
    <citation type="submission" date="2015-07" db="EMBL/GenBank/DDBJ databases">
        <authorList>
            <person name="Kim K.M."/>
        </authorList>
    </citation>
    <scope>NUCLEOTIDE SEQUENCE [LARGE SCALE GENOMIC DNA]</scope>
    <source>
        <strain evidence="7 8">KCTC 12363</strain>
    </source>
</reference>
<dbReference type="GO" id="GO:0009306">
    <property type="term" value="P:protein secretion"/>
    <property type="evidence" value="ECO:0007669"/>
    <property type="project" value="InterPro"/>
</dbReference>
<dbReference type="PANTHER" id="PTHR36985:SF1">
    <property type="entry name" value="TRANSLOCATION AND ASSEMBLY MODULE SUBUNIT TAMB"/>
    <property type="match status" value="1"/>
</dbReference>
<evidence type="ECO:0000256" key="2">
    <source>
        <dbReference type="ARBA" id="ARBA00022692"/>
    </source>
</evidence>
<dbReference type="STRING" id="320787.CA2015_2991"/>
<dbReference type="PATRIC" id="fig|320787.5.peg.3271"/>
<organism evidence="7 8">
    <name type="scientific">Cyclobacterium amurskyense</name>
    <dbReference type="NCBI Taxonomy" id="320787"/>
    <lineage>
        <taxon>Bacteria</taxon>
        <taxon>Pseudomonadati</taxon>
        <taxon>Bacteroidota</taxon>
        <taxon>Cytophagia</taxon>
        <taxon>Cytophagales</taxon>
        <taxon>Cyclobacteriaceae</taxon>
        <taxon>Cyclobacterium</taxon>
    </lineage>
</organism>
<dbReference type="OrthoDB" id="9811276at2"/>
<evidence type="ECO:0000256" key="1">
    <source>
        <dbReference type="ARBA" id="ARBA00004167"/>
    </source>
</evidence>
<accession>A0A0H4PD74</accession>
<evidence type="ECO:0000256" key="4">
    <source>
        <dbReference type="ARBA" id="ARBA00023136"/>
    </source>
</evidence>
<dbReference type="KEGG" id="camu:CA2015_2991"/>
<evidence type="ECO:0000259" key="6">
    <source>
        <dbReference type="Pfam" id="PF04357"/>
    </source>
</evidence>
<keyword evidence="8" id="KW-1185">Reference proteome</keyword>
<proteinExistence type="predicted"/>
<evidence type="ECO:0000313" key="8">
    <source>
        <dbReference type="Proteomes" id="UP000036520"/>
    </source>
</evidence>
<dbReference type="EMBL" id="CP012040">
    <property type="protein sequence ID" value="AKP52396.1"/>
    <property type="molecule type" value="Genomic_DNA"/>
</dbReference>
<dbReference type="InterPro" id="IPR007452">
    <property type="entry name" value="TamB_C"/>
</dbReference>
<evidence type="ECO:0000256" key="3">
    <source>
        <dbReference type="ARBA" id="ARBA00022989"/>
    </source>
</evidence>
<dbReference type="Proteomes" id="UP000036520">
    <property type="component" value="Chromosome"/>
</dbReference>
<sequence>MVLPLLFLVKNTALKQTLGKRILKIGGWVLLSLTILVLLLILFVRSPFGQKIIVNKVTKYVAEKTNTKVNIDRLFVTFRGNLYLEGLYLEDTKGDTLIYSHRLETGLELIPFIRNNQISISRLEWEGLTANISRDSLGNFNFNYLIDAFSGQETSLDTASIDTASNVDSGYPDISVGPIELENWHLNYSDQMLELEGKLSLGKLLLQINSLDLNKMDFHVNKFQWENSAISYHQSKAFPPSDDSTSSETPLPLLVLEELSLKSINIDYTSLPDGMDLQSSLGELLLEMPEANLEKQRVLIKTFSLHDSFIDYKSTLDNLQNSPETKDSTAFFSWPLWEVELSSLNLTNNKINYQVNGDNGSSTGFNPNNIALKNFDIEVNNMFLKPEKAGLTLNKFEFEEKSGFRLDNFQGRFDLDNESFDLADLTIATGNSSLKGKLKLQYPSLATFIENPESSFLDLALNSVYLGIQDAYYFSPGLKNNTYVKTFAKNKLNATLLVSGKMDKLNLEKLSAKWGNSTRISLSGFVSEPLVTERVSWNVEEFNFISSEKDLNLFVPEDSLGFNYPKQVDLSLATIGSLNAFSLESFLKAYEGSVKVDAKLTAKEGAYHYDLNTKIEGMPLGEILGDSIAYGPLDMELSAKGNAGPLDKIDLQLASVVTNLGYNGHNYKGLKLDAEIVIGDGEIHLIHKDEFLDLKMLAAVSLDTANYNIAMDLDLNGADLYGLNFTAQKIRTKFSMDATFSGDSENFELQSKLVEGTVVLEDQAYPMGDMNLNLRILPDSTGLDIQSNLLVGQLHSNVSPIETYEGVSRHFNRYFLDSAAQNLSEIQKPVNVEMDFTIPSTLLLQQVILPELERMEEGSIRMAFDEGKSTLNGRISFPYISYAGSIVDSLDLNVVSDSSEFNFDFGIMGLSSGPLVVGPTYFTGEVLENLLYVNFNSLHEDEVLAHINFDLGINKDSLRLHISPDSVVFNKVKWDVPEGNSFTLGEDWFDFKEFEFSRGKQLLSFSNERDENAIDIAFNDFRLRTFTSLLNPEDILAAGLVNGSIKIENPFEAMGLQAGITVRDMELLEVPLGNLSLNATGNDQKNYDFDLKVKDKGINLDLLGEFTADPLGARLNLVLDLNKFELNILEGLSDGAISGGQGFISGNFKVEGSTTDPRYAGNLAFNETEFTIATLNSRFAIADDEIKVDNQGVFLDQITIKDEQGNNFILDGEILTDDFINPQFDLSLTADNFMVLNSTKEDNDLFYGDAIIGANVTIKGDLNLPIIDAKLRVDKGTNISFVIPESQLDIVERNGVVVFVNRKDPEDILTKRLEETSNTGYTGYKVAVLLNISQEAVFNIVVDERSGDNLLVEGAADLRLNMDPNGRVTLTGIYELSKGHYELSLYNLVSRKFEIQSGSTIAWAGDPMDANMDITAIYRIKTSAADLMTAAAAGGSRETMTKYRQELPFIVYLNIDGELLRPEISFNMDMPEDQRGAIGGAVYSQVQQLNNQEGELNRQVFSLLVLNRFFPSGESSGSGGTTGMARSSVSQLLSGQLNTFTNSIVGDTGLELDVGLDSFEDYQGSSPESRTQLNVNASKRFLDDRLVVQVGSQIDIEGGSSSSSSSNSLLGNVSVEYLLSENGRYRIRGFRKNQFESFIDGQLVVTGLSVIYNREFNKFEDLWKGITTKLKERDSETKAGEERNEK</sequence>
<dbReference type="PANTHER" id="PTHR36985">
    <property type="entry name" value="TRANSLOCATION AND ASSEMBLY MODULE SUBUNIT TAMB"/>
    <property type="match status" value="1"/>
</dbReference>